<evidence type="ECO:0000313" key="1">
    <source>
        <dbReference type="EMBL" id="CAH2241159.1"/>
    </source>
</evidence>
<reference evidence="1" key="1">
    <citation type="submission" date="2022-03" db="EMBL/GenBank/DDBJ databases">
        <authorList>
            <person name="Lindestad O."/>
        </authorList>
    </citation>
    <scope>NUCLEOTIDE SEQUENCE</scope>
</reference>
<proteinExistence type="predicted"/>
<evidence type="ECO:0000313" key="2">
    <source>
        <dbReference type="Proteomes" id="UP000838756"/>
    </source>
</evidence>
<dbReference type="Proteomes" id="UP000838756">
    <property type="component" value="Unassembled WGS sequence"/>
</dbReference>
<keyword evidence="2" id="KW-1185">Reference proteome</keyword>
<gene>
    <name evidence="1" type="primary">jg3228</name>
    <name evidence="1" type="ORF">PAEG_LOCUS17614</name>
</gene>
<sequence>MGDKDDYLTSYRVFFENFAATVDPEDQLPVNIAGYTITESELPGEVIYWTTQYLTEKQCPLTLMTYLQRIILDEVRIASKKHPNEFGYNSDESAGLIKAITLSLRPKARQIDTHAHTYIRCHNIFRVLLSDAERDKSAASRRCYSFKDI</sequence>
<organism evidence="1 2">
    <name type="scientific">Pararge aegeria aegeria</name>
    <dbReference type="NCBI Taxonomy" id="348720"/>
    <lineage>
        <taxon>Eukaryota</taxon>
        <taxon>Metazoa</taxon>
        <taxon>Ecdysozoa</taxon>
        <taxon>Arthropoda</taxon>
        <taxon>Hexapoda</taxon>
        <taxon>Insecta</taxon>
        <taxon>Pterygota</taxon>
        <taxon>Neoptera</taxon>
        <taxon>Endopterygota</taxon>
        <taxon>Lepidoptera</taxon>
        <taxon>Glossata</taxon>
        <taxon>Ditrysia</taxon>
        <taxon>Papilionoidea</taxon>
        <taxon>Nymphalidae</taxon>
        <taxon>Satyrinae</taxon>
        <taxon>Satyrini</taxon>
        <taxon>Parargina</taxon>
        <taxon>Pararge</taxon>
    </lineage>
</organism>
<name>A0A8S4RS83_9NEOP</name>
<dbReference type="OrthoDB" id="416093at2759"/>
<accession>A0A8S4RS83</accession>
<dbReference type="AlphaFoldDB" id="A0A8S4RS83"/>
<dbReference type="EMBL" id="CAKXAJ010025574">
    <property type="protein sequence ID" value="CAH2241159.1"/>
    <property type="molecule type" value="Genomic_DNA"/>
</dbReference>
<protein>
    <submittedName>
        <fullName evidence="1">Jg3228 protein</fullName>
    </submittedName>
</protein>
<comment type="caution">
    <text evidence="1">The sequence shown here is derived from an EMBL/GenBank/DDBJ whole genome shotgun (WGS) entry which is preliminary data.</text>
</comment>